<keyword evidence="7" id="KW-0371">Homeobox</keyword>
<feature type="region of interest" description="Disordered" evidence="10">
    <location>
        <begin position="122"/>
        <end position="143"/>
    </location>
</feature>
<keyword evidence="6" id="KW-0238">DNA-binding</keyword>
<dbReference type="GO" id="GO:0008270">
    <property type="term" value="F:zinc ion binding"/>
    <property type="evidence" value="ECO:0007669"/>
    <property type="project" value="UniProtKB-KW"/>
</dbReference>
<gene>
    <name evidence="13" type="primary">LOC113716602</name>
</gene>
<name>A0A6P6V1T8_COFAR</name>
<evidence type="ECO:0000256" key="7">
    <source>
        <dbReference type="ARBA" id="ARBA00023155"/>
    </source>
</evidence>
<evidence type="ECO:0000256" key="10">
    <source>
        <dbReference type="SAM" id="MobiDB-lite"/>
    </source>
</evidence>
<dbReference type="InterPro" id="IPR009057">
    <property type="entry name" value="Homeodomain-like_sf"/>
</dbReference>
<evidence type="ECO:0000256" key="8">
    <source>
        <dbReference type="ARBA" id="ARBA00023163"/>
    </source>
</evidence>
<dbReference type="Pfam" id="PF04770">
    <property type="entry name" value="ZF-HD_dimer"/>
    <property type="match status" value="1"/>
</dbReference>
<feature type="compositionally biased region" description="Low complexity" evidence="10">
    <location>
        <begin position="8"/>
        <end position="20"/>
    </location>
</feature>
<proteinExistence type="predicted"/>
<dbReference type="PANTHER" id="PTHR31948:SF72">
    <property type="entry name" value="ZINC-FINGER HOMEODOMAIN PROTEIN 10"/>
    <property type="match status" value="1"/>
</dbReference>
<keyword evidence="9" id="KW-0539">Nucleus</keyword>
<evidence type="ECO:0000259" key="11">
    <source>
        <dbReference type="PROSITE" id="PS51523"/>
    </source>
</evidence>
<dbReference type="AlphaFoldDB" id="A0A6P6V1T8"/>
<dbReference type="RefSeq" id="XP_027096798.1">
    <property type="nucleotide sequence ID" value="XM_027240997.2"/>
</dbReference>
<feature type="compositionally biased region" description="Pro residues" evidence="10">
    <location>
        <begin position="130"/>
        <end position="141"/>
    </location>
</feature>
<evidence type="ECO:0000256" key="9">
    <source>
        <dbReference type="ARBA" id="ARBA00023242"/>
    </source>
</evidence>
<feature type="region of interest" description="Disordered" evidence="10">
    <location>
        <begin position="268"/>
        <end position="338"/>
    </location>
</feature>
<dbReference type="GO" id="GO:0003700">
    <property type="term" value="F:DNA-binding transcription factor activity"/>
    <property type="evidence" value="ECO:0007669"/>
    <property type="project" value="TreeGrafter"/>
</dbReference>
<dbReference type="InterPro" id="IPR006456">
    <property type="entry name" value="ZF_HD_homeobox_Cys/His_dimer"/>
</dbReference>
<evidence type="ECO:0000256" key="6">
    <source>
        <dbReference type="ARBA" id="ARBA00023125"/>
    </source>
</evidence>
<feature type="region of interest" description="Disordered" evidence="10">
    <location>
        <begin position="1"/>
        <end position="44"/>
    </location>
</feature>
<keyword evidence="3" id="KW-0863">Zinc-finger</keyword>
<dbReference type="GO" id="GO:0000976">
    <property type="term" value="F:transcription cis-regulatory region binding"/>
    <property type="evidence" value="ECO:0007669"/>
    <property type="project" value="TreeGrafter"/>
</dbReference>
<keyword evidence="2" id="KW-0479">Metal-binding</keyword>
<keyword evidence="12" id="KW-1185">Reference proteome</keyword>
<evidence type="ECO:0000256" key="5">
    <source>
        <dbReference type="ARBA" id="ARBA00023015"/>
    </source>
</evidence>
<evidence type="ECO:0000256" key="1">
    <source>
        <dbReference type="ARBA" id="ARBA00004123"/>
    </source>
</evidence>
<evidence type="ECO:0000256" key="4">
    <source>
        <dbReference type="ARBA" id="ARBA00022833"/>
    </source>
</evidence>
<protein>
    <submittedName>
        <fullName evidence="13">Zinc-finger homeodomain protein 11-like</fullName>
    </submittedName>
</protein>
<reference evidence="12" key="1">
    <citation type="journal article" date="2025" name="Foods">
        <title>Unveiling the Microbial Signatures of Arabica Coffee Cherries: Insights into Ripeness Specific Diversity, Functional Traits, and Implications for Quality and Safety.</title>
        <authorList>
            <consortium name="RefSeq"/>
            <person name="Tenea G.N."/>
            <person name="Cifuentes V."/>
            <person name="Reyes P."/>
            <person name="Cevallos-Vallejos M."/>
        </authorList>
    </citation>
    <scope>NUCLEOTIDE SEQUENCE [LARGE SCALE GENOMIC DNA]</scope>
</reference>
<accession>A0A6P6V1T8</accession>
<sequence>MGLTNISTPTTTPDTDNDTPPHTHPIRSFPFTNGSSKYHHRQPPPQTAVAYRECLKNHAANIGGHALDGCGEFMPCPTATAADPTSLNCAACGCHRNFHRREVEYSPFITTTAAPHFLDFRQRRRSSSSPSPPPQQPPTLSYPPTQMLLALSTAAHDDQQVPNHHQVATPVTPRETKAAAENLSGRKRFRTKFSQEQKEKMHSFAEKMGWKMQKCDDNMVRNFCNEIGVARGVLKVWMHNNKNTVGRRDISSTITITNPAAAATANITEEDKSNSNNIRQHGGIGGSPENGGYNINDSCINNDEEENSESHYCNNESGHANLDLDLDHNNTNGSSSSS</sequence>
<dbReference type="Proteomes" id="UP001652660">
    <property type="component" value="Chromosome 11c"/>
</dbReference>
<keyword evidence="5" id="KW-0805">Transcription regulation</keyword>
<dbReference type="SUPFAM" id="SSF46689">
    <property type="entry name" value="Homeodomain-like"/>
    <property type="match status" value="1"/>
</dbReference>
<dbReference type="FunFam" id="1.10.10.60:FF:000257">
    <property type="entry name" value="Zinc-finger homeodomain protein 2"/>
    <property type="match status" value="1"/>
</dbReference>
<organism evidence="12 13">
    <name type="scientific">Coffea arabica</name>
    <name type="common">Arabian coffee</name>
    <dbReference type="NCBI Taxonomy" id="13443"/>
    <lineage>
        <taxon>Eukaryota</taxon>
        <taxon>Viridiplantae</taxon>
        <taxon>Streptophyta</taxon>
        <taxon>Embryophyta</taxon>
        <taxon>Tracheophyta</taxon>
        <taxon>Spermatophyta</taxon>
        <taxon>Magnoliopsida</taxon>
        <taxon>eudicotyledons</taxon>
        <taxon>Gunneridae</taxon>
        <taxon>Pentapetalae</taxon>
        <taxon>asterids</taxon>
        <taxon>lamiids</taxon>
        <taxon>Gentianales</taxon>
        <taxon>Rubiaceae</taxon>
        <taxon>Ixoroideae</taxon>
        <taxon>Gardenieae complex</taxon>
        <taxon>Bertiereae - Coffeeae clade</taxon>
        <taxon>Coffeeae</taxon>
        <taxon>Coffea</taxon>
    </lineage>
</organism>
<evidence type="ECO:0000256" key="2">
    <source>
        <dbReference type="ARBA" id="ARBA00022723"/>
    </source>
</evidence>
<evidence type="ECO:0000313" key="13">
    <source>
        <dbReference type="RefSeq" id="XP_027096798.1"/>
    </source>
</evidence>
<dbReference type="OrthoDB" id="1929626at2759"/>
<dbReference type="NCBIfam" id="TIGR01566">
    <property type="entry name" value="ZF_HD_prot_N"/>
    <property type="match status" value="1"/>
</dbReference>
<evidence type="ECO:0000313" key="12">
    <source>
        <dbReference type="Proteomes" id="UP001652660"/>
    </source>
</evidence>
<comment type="subcellular location">
    <subcellularLocation>
        <location evidence="1">Nucleus</location>
    </subcellularLocation>
</comment>
<feature type="domain" description="ZF-HD dimerization-type" evidence="11">
    <location>
        <begin position="51"/>
        <end position="102"/>
    </location>
</feature>
<dbReference type="PROSITE" id="PS51523">
    <property type="entry name" value="ZF_HD_DIMER"/>
    <property type="match status" value="1"/>
</dbReference>
<dbReference type="GO" id="GO:0050793">
    <property type="term" value="P:regulation of developmental process"/>
    <property type="evidence" value="ECO:0007669"/>
    <property type="project" value="TreeGrafter"/>
</dbReference>
<dbReference type="GO" id="GO:0005634">
    <property type="term" value="C:nucleus"/>
    <property type="evidence" value="ECO:0007669"/>
    <property type="project" value="UniProtKB-SubCell"/>
</dbReference>
<dbReference type="InterPro" id="IPR006455">
    <property type="entry name" value="Homeodomain_ZF_HD"/>
</dbReference>
<reference evidence="13" key="2">
    <citation type="submission" date="2025-08" db="UniProtKB">
        <authorList>
            <consortium name="RefSeq"/>
        </authorList>
    </citation>
    <scope>IDENTIFICATION</scope>
    <source>
        <tissue evidence="13">Leaves</tissue>
    </source>
</reference>
<evidence type="ECO:0000256" key="3">
    <source>
        <dbReference type="ARBA" id="ARBA00022771"/>
    </source>
</evidence>
<dbReference type="Gene3D" id="1.10.10.60">
    <property type="entry name" value="Homeodomain-like"/>
    <property type="match status" value="1"/>
</dbReference>
<keyword evidence="4" id="KW-0862">Zinc</keyword>
<dbReference type="PANTHER" id="PTHR31948">
    <property type="entry name" value="ZINC-FINGER HOMEODOMAIN PROTEIN 2"/>
    <property type="match status" value="1"/>
</dbReference>
<dbReference type="NCBIfam" id="TIGR01565">
    <property type="entry name" value="homeo_ZF_HD"/>
    <property type="match status" value="1"/>
</dbReference>
<keyword evidence="8" id="KW-0804">Transcription</keyword>
<dbReference type="GeneID" id="113716602"/>